<name>A0A7R7Y071_9EURO</name>
<evidence type="ECO:0000313" key="11">
    <source>
        <dbReference type="Proteomes" id="UP000654913"/>
    </source>
</evidence>
<dbReference type="PANTHER" id="PTHR48022">
    <property type="entry name" value="PLASTIDIC GLUCOSE TRANSPORTER 4"/>
    <property type="match status" value="1"/>
</dbReference>
<feature type="transmembrane region" description="Helical" evidence="8">
    <location>
        <begin position="430"/>
        <end position="452"/>
    </location>
</feature>
<feature type="transmembrane region" description="Helical" evidence="8">
    <location>
        <begin position="180"/>
        <end position="200"/>
    </location>
</feature>
<dbReference type="InterPro" id="IPR003663">
    <property type="entry name" value="Sugar/inositol_transpt"/>
</dbReference>
<evidence type="ECO:0000256" key="1">
    <source>
        <dbReference type="ARBA" id="ARBA00004141"/>
    </source>
</evidence>
<feature type="domain" description="Major facilitator superfamily (MFS) profile" evidence="9">
    <location>
        <begin position="60"/>
        <end position="533"/>
    </location>
</feature>
<keyword evidence="6 8" id="KW-0472">Membrane</keyword>
<protein>
    <recommendedName>
        <fullName evidence="9">Major facilitator superfamily (MFS) profile domain-containing protein</fullName>
    </recommendedName>
</protein>
<reference evidence="10" key="1">
    <citation type="submission" date="2021-01" db="EMBL/GenBank/DDBJ databases">
        <authorList>
            <consortium name="Aspergillus puulaauensis MK2 genome sequencing consortium"/>
            <person name="Kazuki M."/>
            <person name="Futagami T."/>
        </authorList>
    </citation>
    <scope>NUCLEOTIDE SEQUENCE</scope>
    <source>
        <strain evidence="10">MK2</strain>
    </source>
</reference>
<dbReference type="Proteomes" id="UP000654913">
    <property type="component" value="Chromosome 8"/>
</dbReference>
<sequence>MVDNQGETEKVKDGPFNMVKNVSSKQDVEVLDIDARLQELAQAAPPFYKNRNLISLYLLMVPGCLVPAVTLGFDGAMINGLQAVETWISCMHQPYPAVKLRKEKDMTLTTTDFNNPSGSLLGLMTSIIGVGAICATPFISMLGDRFGRRWGIWFGSAVMAVGGIIQGASVHIGMFLLSRFLLGFGLVFANAFAPILIGELAHPRDRQVVTSLYQTSWYLGAVAAAWVTFGTFNMPNEWAWRIPSLLQALPALITMVGMFFLPESPRWLIANDRAAEAKAILVKHHADGREGDEMVELEFAEMKRVIEADMALKTSWKTLIATPGNRRRLLLMIMLGCFSQWSGNGLVSYYLVRVLETVGIASRKNQSVINGSLMIWNWITAIASAFLTAKLRRRTQFLVSTGGMLAIFASQTLCAGLFNKHNNQGAGNAVIAMLFFFYTFFNLAYNALLYSYPVEVLPYPIRAKGFSVLMFCGKASSFVNALVNPIGLEAIGWQYYFVYAWEIGFTVQITAEREGAIQDKKYPYGKYGVAGAR</sequence>
<dbReference type="Gene3D" id="1.20.1250.20">
    <property type="entry name" value="MFS general substrate transporter like domains"/>
    <property type="match status" value="1"/>
</dbReference>
<comment type="similarity">
    <text evidence="2 7">Belongs to the major facilitator superfamily. Sugar transporter (TC 2.A.1.1) family.</text>
</comment>
<feature type="transmembrane region" description="Helical" evidence="8">
    <location>
        <begin position="329"/>
        <end position="351"/>
    </location>
</feature>
<dbReference type="EMBL" id="AP024450">
    <property type="protein sequence ID" value="BCS30063.1"/>
    <property type="molecule type" value="Genomic_DNA"/>
</dbReference>
<dbReference type="PROSITE" id="PS50850">
    <property type="entry name" value="MFS"/>
    <property type="match status" value="1"/>
</dbReference>
<feature type="transmembrane region" description="Helical" evidence="8">
    <location>
        <begin position="371"/>
        <end position="389"/>
    </location>
</feature>
<dbReference type="KEGG" id="apuu:APUU_80366S"/>
<proteinExistence type="inferred from homology"/>
<evidence type="ECO:0000259" key="9">
    <source>
        <dbReference type="PROSITE" id="PS50850"/>
    </source>
</evidence>
<keyword evidence="3 7" id="KW-0813">Transport</keyword>
<feature type="transmembrane region" description="Helical" evidence="8">
    <location>
        <begin position="151"/>
        <end position="174"/>
    </location>
</feature>
<dbReference type="NCBIfam" id="TIGR00879">
    <property type="entry name" value="SP"/>
    <property type="match status" value="1"/>
</dbReference>
<evidence type="ECO:0000256" key="2">
    <source>
        <dbReference type="ARBA" id="ARBA00010992"/>
    </source>
</evidence>
<feature type="transmembrane region" description="Helical" evidence="8">
    <location>
        <begin position="238"/>
        <end position="261"/>
    </location>
</feature>
<keyword evidence="5 8" id="KW-1133">Transmembrane helix</keyword>
<dbReference type="GeneID" id="64980060"/>
<feature type="transmembrane region" description="Helical" evidence="8">
    <location>
        <begin position="54"/>
        <end position="73"/>
    </location>
</feature>
<dbReference type="OrthoDB" id="6133115at2759"/>
<feature type="transmembrane region" description="Helical" evidence="8">
    <location>
        <begin position="212"/>
        <end position="232"/>
    </location>
</feature>
<dbReference type="GO" id="GO:0016020">
    <property type="term" value="C:membrane"/>
    <property type="evidence" value="ECO:0007669"/>
    <property type="project" value="UniProtKB-SubCell"/>
</dbReference>
<dbReference type="InterPro" id="IPR005828">
    <property type="entry name" value="MFS_sugar_transport-like"/>
</dbReference>
<dbReference type="PANTHER" id="PTHR48022:SF64">
    <property type="entry name" value="MAJOR FACILITATOR SUPERFAMILY (MFS) PROFILE DOMAIN-CONTAINING PROTEIN"/>
    <property type="match status" value="1"/>
</dbReference>
<evidence type="ECO:0000313" key="10">
    <source>
        <dbReference type="EMBL" id="BCS30063.1"/>
    </source>
</evidence>
<reference evidence="10" key="2">
    <citation type="submission" date="2021-02" db="EMBL/GenBank/DDBJ databases">
        <title>Aspergillus puulaauensis MK2 genome sequence.</title>
        <authorList>
            <person name="Futagami T."/>
            <person name="Mori K."/>
            <person name="Kadooka C."/>
            <person name="Tanaka T."/>
        </authorList>
    </citation>
    <scope>NUCLEOTIDE SEQUENCE</scope>
    <source>
        <strain evidence="10">MK2</strain>
    </source>
</reference>
<feature type="transmembrane region" description="Helical" evidence="8">
    <location>
        <begin position="396"/>
        <end position="418"/>
    </location>
</feature>
<dbReference type="GO" id="GO:0005351">
    <property type="term" value="F:carbohydrate:proton symporter activity"/>
    <property type="evidence" value="ECO:0007669"/>
    <property type="project" value="TreeGrafter"/>
</dbReference>
<comment type="subcellular location">
    <subcellularLocation>
        <location evidence="1">Membrane</location>
        <topology evidence="1">Multi-pass membrane protein</topology>
    </subcellularLocation>
</comment>
<gene>
    <name evidence="10" type="ORF">APUU_80366S</name>
</gene>
<dbReference type="AlphaFoldDB" id="A0A7R7Y071"/>
<organism evidence="10 11">
    <name type="scientific">Aspergillus puulaauensis</name>
    <dbReference type="NCBI Taxonomy" id="1220207"/>
    <lineage>
        <taxon>Eukaryota</taxon>
        <taxon>Fungi</taxon>
        <taxon>Dikarya</taxon>
        <taxon>Ascomycota</taxon>
        <taxon>Pezizomycotina</taxon>
        <taxon>Eurotiomycetes</taxon>
        <taxon>Eurotiomycetidae</taxon>
        <taxon>Eurotiales</taxon>
        <taxon>Aspergillaceae</taxon>
        <taxon>Aspergillus</taxon>
    </lineage>
</organism>
<dbReference type="RefSeq" id="XP_041562249.1">
    <property type="nucleotide sequence ID" value="XM_041696638.1"/>
</dbReference>
<dbReference type="FunFam" id="1.20.1250.20:FF:000134">
    <property type="entry name" value="MFS sugar transporter protein"/>
    <property type="match status" value="1"/>
</dbReference>
<keyword evidence="11" id="KW-1185">Reference proteome</keyword>
<accession>A0A7R7Y071</accession>
<dbReference type="SUPFAM" id="SSF103473">
    <property type="entry name" value="MFS general substrate transporter"/>
    <property type="match status" value="1"/>
</dbReference>
<evidence type="ECO:0000256" key="8">
    <source>
        <dbReference type="SAM" id="Phobius"/>
    </source>
</evidence>
<dbReference type="InterPro" id="IPR050360">
    <property type="entry name" value="MFS_Sugar_Transporters"/>
</dbReference>
<dbReference type="InterPro" id="IPR020846">
    <property type="entry name" value="MFS_dom"/>
</dbReference>
<keyword evidence="4 8" id="KW-0812">Transmembrane</keyword>
<dbReference type="InterPro" id="IPR036259">
    <property type="entry name" value="MFS_trans_sf"/>
</dbReference>
<evidence type="ECO:0000256" key="5">
    <source>
        <dbReference type="ARBA" id="ARBA00022989"/>
    </source>
</evidence>
<dbReference type="Pfam" id="PF00083">
    <property type="entry name" value="Sugar_tr"/>
    <property type="match status" value="1"/>
</dbReference>
<evidence type="ECO:0000256" key="3">
    <source>
        <dbReference type="ARBA" id="ARBA00022448"/>
    </source>
</evidence>
<feature type="transmembrane region" description="Helical" evidence="8">
    <location>
        <begin position="120"/>
        <end position="139"/>
    </location>
</feature>
<evidence type="ECO:0000256" key="4">
    <source>
        <dbReference type="ARBA" id="ARBA00022692"/>
    </source>
</evidence>
<evidence type="ECO:0000256" key="6">
    <source>
        <dbReference type="ARBA" id="ARBA00023136"/>
    </source>
</evidence>
<evidence type="ECO:0000256" key="7">
    <source>
        <dbReference type="RuleBase" id="RU003346"/>
    </source>
</evidence>